<accession>A0A5B9VX33</accession>
<dbReference type="InterPro" id="IPR027469">
    <property type="entry name" value="Cation_efflux_TMD_sf"/>
</dbReference>
<dbReference type="PANTHER" id="PTHR43840">
    <property type="entry name" value="MITOCHONDRIAL METAL TRANSPORTER 1-RELATED"/>
    <property type="match status" value="1"/>
</dbReference>
<feature type="domain" description="Cation efflux protein transmembrane" evidence="8">
    <location>
        <begin position="20"/>
        <end position="214"/>
    </location>
</feature>
<evidence type="ECO:0000256" key="4">
    <source>
        <dbReference type="ARBA" id="ARBA00022692"/>
    </source>
</evidence>
<feature type="transmembrane region" description="Helical" evidence="7">
    <location>
        <begin position="87"/>
        <end position="108"/>
    </location>
</feature>
<dbReference type="SUPFAM" id="SSF160240">
    <property type="entry name" value="Cation efflux protein cytoplasmic domain-like"/>
    <property type="match status" value="1"/>
</dbReference>
<evidence type="ECO:0000313" key="11">
    <source>
        <dbReference type="Proteomes" id="UP000324233"/>
    </source>
</evidence>
<dbReference type="EMBL" id="CP042997">
    <property type="protein sequence ID" value="QEH32822.1"/>
    <property type="molecule type" value="Genomic_DNA"/>
</dbReference>
<proteinExistence type="inferred from homology"/>
<evidence type="ECO:0000256" key="6">
    <source>
        <dbReference type="ARBA" id="ARBA00023136"/>
    </source>
</evidence>
<dbReference type="InterPro" id="IPR027470">
    <property type="entry name" value="Cation_efflux_CTD"/>
</dbReference>
<evidence type="ECO:0000259" key="8">
    <source>
        <dbReference type="Pfam" id="PF01545"/>
    </source>
</evidence>
<dbReference type="InterPro" id="IPR058533">
    <property type="entry name" value="Cation_efflux_TM"/>
</dbReference>
<keyword evidence="5 7" id="KW-1133">Transmembrane helix</keyword>
<feature type="transmembrane region" description="Helical" evidence="7">
    <location>
        <begin position="49"/>
        <end position="66"/>
    </location>
</feature>
<dbReference type="SUPFAM" id="SSF161111">
    <property type="entry name" value="Cation efflux protein transmembrane domain-like"/>
    <property type="match status" value="1"/>
</dbReference>
<dbReference type="Pfam" id="PF01545">
    <property type="entry name" value="Cation_efflux"/>
    <property type="match status" value="1"/>
</dbReference>
<dbReference type="InterPro" id="IPR050291">
    <property type="entry name" value="CDF_Transporter"/>
</dbReference>
<dbReference type="FunFam" id="1.20.1510.10:FF:000006">
    <property type="entry name" value="Divalent cation efflux transporter"/>
    <property type="match status" value="1"/>
</dbReference>
<dbReference type="InterPro" id="IPR002524">
    <property type="entry name" value="Cation_efflux"/>
</dbReference>
<comment type="similarity">
    <text evidence="2">Belongs to the cation diffusion facilitator (CDF) transporter (TC 2.A.4) family.</text>
</comment>
<comment type="subcellular location">
    <subcellularLocation>
        <location evidence="1">Membrane</location>
        <topology evidence="1">Multi-pass membrane protein</topology>
    </subcellularLocation>
</comment>
<feature type="transmembrane region" description="Helical" evidence="7">
    <location>
        <begin position="120"/>
        <end position="139"/>
    </location>
</feature>
<dbReference type="Gene3D" id="1.20.1510.10">
    <property type="entry name" value="Cation efflux protein transmembrane domain"/>
    <property type="match status" value="1"/>
</dbReference>
<dbReference type="RefSeq" id="WP_148592283.1">
    <property type="nucleotide sequence ID" value="NZ_CP042997.1"/>
</dbReference>
<dbReference type="OrthoDB" id="9806522at2"/>
<dbReference type="KEGG" id="agv:OJF2_13060"/>
<organism evidence="10 11">
    <name type="scientific">Aquisphaera giovannonii</name>
    <dbReference type="NCBI Taxonomy" id="406548"/>
    <lineage>
        <taxon>Bacteria</taxon>
        <taxon>Pseudomonadati</taxon>
        <taxon>Planctomycetota</taxon>
        <taxon>Planctomycetia</taxon>
        <taxon>Isosphaerales</taxon>
        <taxon>Isosphaeraceae</taxon>
        <taxon>Aquisphaera</taxon>
    </lineage>
</organism>
<feature type="transmembrane region" description="Helical" evidence="7">
    <location>
        <begin position="20"/>
        <end position="43"/>
    </location>
</feature>
<protein>
    <submittedName>
        <fullName evidence="10">Putative cation efflux system protein</fullName>
    </submittedName>
</protein>
<evidence type="ECO:0000256" key="2">
    <source>
        <dbReference type="ARBA" id="ARBA00008114"/>
    </source>
</evidence>
<evidence type="ECO:0000256" key="5">
    <source>
        <dbReference type="ARBA" id="ARBA00022989"/>
    </source>
</evidence>
<dbReference type="NCBIfam" id="TIGR01297">
    <property type="entry name" value="CDF"/>
    <property type="match status" value="1"/>
</dbReference>
<evidence type="ECO:0000259" key="9">
    <source>
        <dbReference type="Pfam" id="PF16916"/>
    </source>
</evidence>
<keyword evidence="6 7" id="KW-0472">Membrane</keyword>
<dbReference type="Proteomes" id="UP000324233">
    <property type="component" value="Chromosome"/>
</dbReference>
<dbReference type="PANTHER" id="PTHR43840:SF15">
    <property type="entry name" value="MITOCHONDRIAL METAL TRANSPORTER 1-RELATED"/>
    <property type="match status" value="1"/>
</dbReference>
<feature type="transmembrane region" description="Helical" evidence="7">
    <location>
        <begin position="160"/>
        <end position="178"/>
    </location>
</feature>
<evidence type="ECO:0000256" key="7">
    <source>
        <dbReference type="SAM" id="Phobius"/>
    </source>
</evidence>
<sequence length="310" mass="33271">MPRFALRKRDLYREAVRATWLGLAVNVALGIAKLAGGLVAQSFVLISDAVNSLGDVFTSLAVLLALRVAQKPADAEHPYGHTRAEAIAGSNVAVLVLVSALLVGWEALRVRPGHAELPPLWALAIAAANVAIKEGLYQYKSRVGRRSGSSAVIANAWDHRADALSALAVLLGLAAIRIGGPRFLILDTISALFVVSVIVTTAARLLWASAQELMDAQADPSLVAKVRAAAEGVDGVRRVDKLRARKSGLEYLVDIHIQVDATLTVHEGHRISHLVKDRLLEGFGSLRDVLVHLEPYPHPHEAEHRDSGET</sequence>
<keyword evidence="11" id="KW-1185">Reference proteome</keyword>
<dbReference type="GO" id="GO:0008324">
    <property type="term" value="F:monoatomic cation transmembrane transporter activity"/>
    <property type="evidence" value="ECO:0007669"/>
    <property type="project" value="InterPro"/>
</dbReference>
<dbReference type="InterPro" id="IPR036837">
    <property type="entry name" value="Cation_efflux_CTD_sf"/>
</dbReference>
<reference evidence="10 11" key="1">
    <citation type="submission" date="2019-08" db="EMBL/GenBank/DDBJ databases">
        <title>Deep-cultivation of Planctomycetes and their phenomic and genomic characterization uncovers novel biology.</title>
        <authorList>
            <person name="Wiegand S."/>
            <person name="Jogler M."/>
            <person name="Boedeker C."/>
            <person name="Pinto D."/>
            <person name="Vollmers J."/>
            <person name="Rivas-Marin E."/>
            <person name="Kohn T."/>
            <person name="Peeters S.H."/>
            <person name="Heuer A."/>
            <person name="Rast P."/>
            <person name="Oberbeckmann S."/>
            <person name="Bunk B."/>
            <person name="Jeske O."/>
            <person name="Meyerdierks A."/>
            <person name="Storesund J.E."/>
            <person name="Kallscheuer N."/>
            <person name="Luecker S."/>
            <person name="Lage O.M."/>
            <person name="Pohl T."/>
            <person name="Merkel B.J."/>
            <person name="Hornburger P."/>
            <person name="Mueller R.-W."/>
            <person name="Bruemmer F."/>
            <person name="Labrenz M."/>
            <person name="Spormann A.M."/>
            <person name="Op den Camp H."/>
            <person name="Overmann J."/>
            <person name="Amann R."/>
            <person name="Jetten M.S.M."/>
            <person name="Mascher T."/>
            <person name="Medema M.H."/>
            <person name="Devos D.P."/>
            <person name="Kaster A.-K."/>
            <person name="Ovreas L."/>
            <person name="Rohde M."/>
            <person name="Galperin M.Y."/>
            <person name="Jogler C."/>
        </authorList>
    </citation>
    <scope>NUCLEOTIDE SEQUENCE [LARGE SCALE GENOMIC DNA]</scope>
    <source>
        <strain evidence="10 11">OJF2</strain>
    </source>
</reference>
<evidence type="ECO:0000313" key="10">
    <source>
        <dbReference type="EMBL" id="QEH32822.1"/>
    </source>
</evidence>
<dbReference type="Pfam" id="PF16916">
    <property type="entry name" value="ZT_dimer"/>
    <property type="match status" value="1"/>
</dbReference>
<gene>
    <name evidence="10" type="ORF">OJF2_13060</name>
</gene>
<dbReference type="GO" id="GO:0016020">
    <property type="term" value="C:membrane"/>
    <property type="evidence" value="ECO:0007669"/>
    <property type="project" value="UniProtKB-SubCell"/>
</dbReference>
<feature type="domain" description="Cation efflux protein cytoplasmic" evidence="9">
    <location>
        <begin position="220"/>
        <end position="296"/>
    </location>
</feature>
<dbReference type="AlphaFoldDB" id="A0A5B9VX33"/>
<feature type="transmembrane region" description="Helical" evidence="7">
    <location>
        <begin position="184"/>
        <end position="207"/>
    </location>
</feature>
<evidence type="ECO:0000256" key="1">
    <source>
        <dbReference type="ARBA" id="ARBA00004141"/>
    </source>
</evidence>
<name>A0A5B9VX33_9BACT</name>
<dbReference type="Gene3D" id="3.30.70.1350">
    <property type="entry name" value="Cation efflux protein, cytoplasmic domain"/>
    <property type="match status" value="1"/>
</dbReference>
<keyword evidence="3" id="KW-0813">Transport</keyword>
<evidence type="ECO:0000256" key="3">
    <source>
        <dbReference type="ARBA" id="ARBA00022448"/>
    </source>
</evidence>
<keyword evidence="4 7" id="KW-0812">Transmembrane</keyword>